<sequence length="246" mass="28210">MSAKNSPLSNQPLYEEISVVGTGAYGTVYKGYDLKPSNIVAMKRIRIQITEEGLPVSTIREIAYLRQLEKYDHKNIVKLLDVINGPRLPSEQSVILIFEFIDYDLNNYIANFSTSLKLEKIYDLMQQMLTGVDFLHTNRIIHRDLKPQNILVTKDGTIKIADFGLARIYSFTTVLTSVVVTLWYRSPEVLLHSTYSSTVDMWSLGCIFAELYLHRPLFMGQSDIDQLYKIFEIMGLPSEQDWPVNS</sequence>
<dbReference type="InterPro" id="IPR017441">
    <property type="entry name" value="Protein_kinase_ATP_BS"/>
</dbReference>
<dbReference type="EC" id="2.7.11.22" evidence="2"/>
<dbReference type="Gene3D" id="3.30.200.20">
    <property type="entry name" value="Phosphorylase Kinase, domain 1"/>
    <property type="match status" value="1"/>
</dbReference>
<evidence type="ECO:0000256" key="3">
    <source>
        <dbReference type="ARBA" id="ARBA00022527"/>
    </source>
</evidence>
<feature type="binding site" evidence="10">
    <location>
        <position position="43"/>
    </location>
    <ligand>
        <name>ATP</name>
        <dbReference type="ChEBI" id="CHEBI:30616"/>
    </ligand>
</feature>
<evidence type="ECO:0000256" key="8">
    <source>
        <dbReference type="ARBA" id="ARBA00047811"/>
    </source>
</evidence>
<keyword evidence="5 10" id="KW-0547">Nucleotide-binding</keyword>
<keyword evidence="3 11" id="KW-0723">Serine/threonine-protein kinase</keyword>
<dbReference type="PANTHER" id="PTHR24056:SF472">
    <property type="entry name" value="CYCLIN-DEPENDENT KINASE 4, ISOFORM A"/>
    <property type="match status" value="1"/>
</dbReference>
<dbReference type="GO" id="GO:0000307">
    <property type="term" value="C:cyclin-dependent protein kinase holoenzyme complex"/>
    <property type="evidence" value="ECO:0007669"/>
    <property type="project" value="TreeGrafter"/>
</dbReference>
<dbReference type="GO" id="GO:0005737">
    <property type="term" value="C:cytoplasm"/>
    <property type="evidence" value="ECO:0007669"/>
    <property type="project" value="TreeGrafter"/>
</dbReference>
<dbReference type="GO" id="GO:0005634">
    <property type="term" value="C:nucleus"/>
    <property type="evidence" value="ECO:0007669"/>
    <property type="project" value="TreeGrafter"/>
</dbReference>
<keyword evidence="7 10" id="KW-0067">ATP-binding</keyword>
<dbReference type="FunFam" id="3.30.200.20:FF:000124">
    <property type="entry name" value="Cyclin-dependent kinase 4"/>
    <property type="match status" value="1"/>
</dbReference>
<protein>
    <recommendedName>
        <fullName evidence="2">cyclin-dependent kinase</fullName>
        <ecNumber evidence="2">2.7.11.22</ecNumber>
    </recommendedName>
</protein>
<dbReference type="PANTHER" id="PTHR24056">
    <property type="entry name" value="CELL DIVISION PROTEIN KINASE"/>
    <property type="match status" value="1"/>
</dbReference>
<evidence type="ECO:0000256" key="5">
    <source>
        <dbReference type="ARBA" id="ARBA00022741"/>
    </source>
</evidence>
<proteinExistence type="inferred from homology"/>
<feature type="non-terminal residue" evidence="13">
    <location>
        <position position="246"/>
    </location>
</feature>
<name>M4SI44_9BILA</name>
<dbReference type="GO" id="GO:0005524">
    <property type="term" value="F:ATP binding"/>
    <property type="evidence" value="ECO:0007669"/>
    <property type="project" value="UniProtKB-UniRule"/>
</dbReference>
<dbReference type="GO" id="GO:0000082">
    <property type="term" value="P:G1/S transition of mitotic cell cycle"/>
    <property type="evidence" value="ECO:0007669"/>
    <property type="project" value="TreeGrafter"/>
</dbReference>
<dbReference type="InterPro" id="IPR050108">
    <property type="entry name" value="CDK"/>
</dbReference>
<dbReference type="GO" id="GO:0030332">
    <property type="term" value="F:cyclin binding"/>
    <property type="evidence" value="ECO:0007669"/>
    <property type="project" value="TreeGrafter"/>
</dbReference>
<organism evidence="13">
    <name type="scientific">Brachionus manjavacas</name>
    <dbReference type="NCBI Taxonomy" id="667381"/>
    <lineage>
        <taxon>Eukaryota</taxon>
        <taxon>Metazoa</taxon>
        <taxon>Spiralia</taxon>
        <taxon>Gnathifera</taxon>
        <taxon>Rotifera</taxon>
        <taxon>Eurotatoria</taxon>
        <taxon>Monogononta</taxon>
        <taxon>Pseudotrocha</taxon>
        <taxon>Ploima</taxon>
        <taxon>Brachionidae</taxon>
        <taxon>Brachionus</taxon>
    </lineage>
</organism>
<dbReference type="GO" id="GO:0007165">
    <property type="term" value="P:signal transduction"/>
    <property type="evidence" value="ECO:0007669"/>
    <property type="project" value="TreeGrafter"/>
</dbReference>
<dbReference type="GO" id="GO:0010468">
    <property type="term" value="P:regulation of gene expression"/>
    <property type="evidence" value="ECO:0007669"/>
    <property type="project" value="TreeGrafter"/>
</dbReference>
<evidence type="ECO:0000256" key="11">
    <source>
        <dbReference type="RuleBase" id="RU000304"/>
    </source>
</evidence>
<dbReference type="EMBL" id="JX156206">
    <property type="protein sequence ID" value="AGH55865.1"/>
    <property type="molecule type" value="Genomic_DNA"/>
</dbReference>
<dbReference type="PROSITE" id="PS00108">
    <property type="entry name" value="PROTEIN_KINASE_ST"/>
    <property type="match status" value="1"/>
</dbReference>
<feature type="domain" description="Protein kinase" evidence="12">
    <location>
        <begin position="14"/>
        <end position="246"/>
    </location>
</feature>
<dbReference type="SMART" id="SM00220">
    <property type="entry name" value="S_TKc"/>
    <property type="match status" value="1"/>
</dbReference>
<dbReference type="Pfam" id="PF00069">
    <property type="entry name" value="Pkinase"/>
    <property type="match status" value="1"/>
</dbReference>
<dbReference type="AlphaFoldDB" id="M4SI44"/>
<evidence type="ECO:0000256" key="10">
    <source>
        <dbReference type="PROSITE-ProRule" id="PRU10141"/>
    </source>
</evidence>
<evidence type="ECO:0000256" key="2">
    <source>
        <dbReference type="ARBA" id="ARBA00012425"/>
    </source>
</evidence>
<accession>M4SI44</accession>
<dbReference type="FunFam" id="1.10.510.10:FF:000624">
    <property type="entry name" value="Mitogen-activated protein kinase"/>
    <property type="match status" value="1"/>
</dbReference>
<evidence type="ECO:0000259" key="12">
    <source>
        <dbReference type="PROSITE" id="PS50011"/>
    </source>
</evidence>
<dbReference type="InterPro" id="IPR000719">
    <property type="entry name" value="Prot_kinase_dom"/>
</dbReference>
<evidence type="ECO:0000256" key="9">
    <source>
        <dbReference type="ARBA" id="ARBA00048367"/>
    </source>
</evidence>
<reference evidence="13" key="1">
    <citation type="journal article" date="2013" name="J. Hered.">
        <title>Inventory and phylogenetic analysis of meiotic genes in monogonont rotifers.</title>
        <authorList>
            <person name="Hanson S.J."/>
            <person name="Schurko A.M."/>
            <person name="Hecox-Lea B."/>
            <person name="Mark Welch D.B."/>
            <person name="Stelzer C.P."/>
            <person name="Logsdon J.M.Jr."/>
        </authorList>
    </citation>
    <scope>NUCLEOTIDE SEQUENCE</scope>
</reference>
<comment type="catalytic activity">
    <reaction evidence="8">
        <text>L-threonyl-[protein] + ATP = O-phospho-L-threonyl-[protein] + ADP + H(+)</text>
        <dbReference type="Rhea" id="RHEA:46608"/>
        <dbReference type="Rhea" id="RHEA-COMP:11060"/>
        <dbReference type="Rhea" id="RHEA-COMP:11605"/>
        <dbReference type="ChEBI" id="CHEBI:15378"/>
        <dbReference type="ChEBI" id="CHEBI:30013"/>
        <dbReference type="ChEBI" id="CHEBI:30616"/>
        <dbReference type="ChEBI" id="CHEBI:61977"/>
        <dbReference type="ChEBI" id="CHEBI:456216"/>
        <dbReference type="EC" id="2.7.11.22"/>
    </reaction>
</comment>
<evidence type="ECO:0000256" key="1">
    <source>
        <dbReference type="ARBA" id="ARBA00006485"/>
    </source>
</evidence>
<evidence type="ECO:0000256" key="4">
    <source>
        <dbReference type="ARBA" id="ARBA00022679"/>
    </source>
</evidence>
<keyword evidence="6 13" id="KW-0418">Kinase</keyword>
<dbReference type="GO" id="GO:0004693">
    <property type="term" value="F:cyclin-dependent protein serine/threonine kinase activity"/>
    <property type="evidence" value="ECO:0007669"/>
    <property type="project" value="UniProtKB-EC"/>
</dbReference>
<dbReference type="PROSITE" id="PS50011">
    <property type="entry name" value="PROTEIN_KINASE_DOM"/>
    <property type="match status" value="1"/>
</dbReference>
<dbReference type="GO" id="GO:0010389">
    <property type="term" value="P:regulation of G2/M transition of mitotic cell cycle"/>
    <property type="evidence" value="ECO:0007669"/>
    <property type="project" value="TreeGrafter"/>
</dbReference>
<dbReference type="InterPro" id="IPR008271">
    <property type="entry name" value="Ser/Thr_kinase_AS"/>
</dbReference>
<evidence type="ECO:0000256" key="7">
    <source>
        <dbReference type="ARBA" id="ARBA00022840"/>
    </source>
</evidence>
<dbReference type="InterPro" id="IPR011009">
    <property type="entry name" value="Kinase-like_dom_sf"/>
</dbReference>
<comment type="similarity">
    <text evidence="1">Belongs to the protein kinase superfamily. CMGC Ser/Thr protein kinase family. CDC2/CDKX subfamily.</text>
</comment>
<keyword evidence="4" id="KW-0808">Transferase</keyword>
<evidence type="ECO:0000313" key="13">
    <source>
        <dbReference type="EMBL" id="AGH55865.1"/>
    </source>
</evidence>
<dbReference type="PROSITE" id="PS00107">
    <property type="entry name" value="PROTEIN_KINASE_ATP"/>
    <property type="match status" value="1"/>
</dbReference>
<evidence type="ECO:0000256" key="6">
    <source>
        <dbReference type="ARBA" id="ARBA00022777"/>
    </source>
</evidence>
<dbReference type="SUPFAM" id="SSF56112">
    <property type="entry name" value="Protein kinase-like (PK-like)"/>
    <property type="match status" value="1"/>
</dbReference>
<dbReference type="Gene3D" id="1.10.510.10">
    <property type="entry name" value="Transferase(Phosphotransferase) domain 1"/>
    <property type="match status" value="1"/>
</dbReference>
<comment type="catalytic activity">
    <reaction evidence="9">
        <text>L-seryl-[protein] + ATP = O-phospho-L-seryl-[protein] + ADP + H(+)</text>
        <dbReference type="Rhea" id="RHEA:17989"/>
        <dbReference type="Rhea" id="RHEA-COMP:9863"/>
        <dbReference type="Rhea" id="RHEA-COMP:11604"/>
        <dbReference type="ChEBI" id="CHEBI:15378"/>
        <dbReference type="ChEBI" id="CHEBI:29999"/>
        <dbReference type="ChEBI" id="CHEBI:30616"/>
        <dbReference type="ChEBI" id="CHEBI:83421"/>
        <dbReference type="ChEBI" id="CHEBI:456216"/>
        <dbReference type="EC" id="2.7.11.22"/>
    </reaction>
</comment>
<gene>
    <name evidence="13" type="primary">6</name>
    <name evidence="13" type="synonym">CDK4</name>
</gene>